<dbReference type="EMBL" id="SSTG01000264">
    <property type="protein sequence ID" value="THG39246.1"/>
    <property type="molecule type" value="Genomic_DNA"/>
</dbReference>
<evidence type="ECO:0000313" key="2">
    <source>
        <dbReference type="Proteomes" id="UP000305401"/>
    </source>
</evidence>
<proteinExistence type="predicted"/>
<sequence length="94" mass="10602">MKYKIIDMLAAGKCVDTITAILAWALLWSISAHREFSDTPTYWGVLTADTVLFMLLSASIIALFAKHRSITKIISRISNNDSVKFEVVQPWLSR</sequence>
<keyword evidence="2" id="KW-1185">Reference proteome</keyword>
<protein>
    <submittedName>
        <fullName evidence="1">Uncharacterized protein</fullName>
    </submittedName>
</protein>
<accession>A0AC61S285</accession>
<organism evidence="1 2">
    <name type="scientific">Muribaculum caecicola</name>
    <dbReference type="NCBI Taxonomy" id="3038144"/>
    <lineage>
        <taxon>Bacteria</taxon>
        <taxon>Pseudomonadati</taxon>
        <taxon>Bacteroidota</taxon>
        <taxon>Bacteroidia</taxon>
        <taxon>Bacteroidales</taxon>
        <taxon>Muribaculaceae</taxon>
        <taxon>Muribaculum</taxon>
    </lineage>
</organism>
<gene>
    <name evidence="1" type="ORF">E5990_11275</name>
</gene>
<comment type="caution">
    <text evidence="1">The sequence shown here is derived from an EMBL/GenBank/DDBJ whole genome shotgun (WGS) entry which is preliminary data.</text>
</comment>
<evidence type="ECO:0000313" key="1">
    <source>
        <dbReference type="EMBL" id="THG39246.1"/>
    </source>
</evidence>
<dbReference type="Proteomes" id="UP000305401">
    <property type="component" value="Unassembled WGS sequence"/>
</dbReference>
<reference evidence="1" key="1">
    <citation type="submission" date="2019-04" db="EMBL/GenBank/DDBJ databases">
        <title>Microbes associate with the intestines of laboratory mice.</title>
        <authorList>
            <person name="Navarre W."/>
            <person name="Wong E."/>
            <person name="Huang K.C."/>
            <person name="Tropini C."/>
            <person name="Ng K."/>
            <person name="Yu B."/>
        </authorList>
    </citation>
    <scope>NUCLEOTIDE SEQUENCE</scope>
    <source>
        <strain evidence="1">NM86_A22</strain>
    </source>
</reference>
<name>A0AC61S285_9BACT</name>